<dbReference type="InterPro" id="IPR023065">
    <property type="entry name" value="Uncharacterised_ApaG"/>
</dbReference>
<organism evidence="4 5">
    <name type="scientific">Paraglaciecola hydrolytica</name>
    <dbReference type="NCBI Taxonomy" id="1799789"/>
    <lineage>
        <taxon>Bacteria</taxon>
        <taxon>Pseudomonadati</taxon>
        <taxon>Pseudomonadota</taxon>
        <taxon>Gammaproteobacteria</taxon>
        <taxon>Alteromonadales</taxon>
        <taxon>Alteromonadaceae</taxon>
        <taxon>Paraglaciecola</taxon>
    </lineage>
</organism>
<dbReference type="EMBL" id="LSNE01000006">
    <property type="protein sequence ID" value="KXI28587.1"/>
    <property type="molecule type" value="Genomic_DNA"/>
</dbReference>
<dbReference type="NCBIfam" id="NF003967">
    <property type="entry name" value="PRK05461.1"/>
    <property type="match status" value="1"/>
</dbReference>
<dbReference type="AlphaFoldDB" id="A0A136A065"/>
<dbReference type="InterPro" id="IPR036767">
    <property type="entry name" value="ApaG_sf"/>
</dbReference>
<gene>
    <name evidence="2" type="primary">apaG</name>
    <name evidence="4" type="ORF">AX660_15985</name>
</gene>
<keyword evidence="5" id="KW-1185">Reference proteome</keyword>
<dbReference type="Pfam" id="PF04379">
    <property type="entry name" value="DUF525"/>
    <property type="match status" value="1"/>
</dbReference>
<dbReference type="OrthoDB" id="9795226at2"/>
<comment type="caution">
    <text evidence="4">The sequence shown here is derived from an EMBL/GenBank/DDBJ whole genome shotgun (WGS) entry which is preliminary data.</text>
</comment>
<dbReference type="PROSITE" id="PS51087">
    <property type="entry name" value="APAG"/>
    <property type="match status" value="1"/>
</dbReference>
<dbReference type="RefSeq" id="WP_068377657.1">
    <property type="nucleotide sequence ID" value="NZ_LSNE01000006.1"/>
</dbReference>
<proteinExistence type="inferred from homology"/>
<dbReference type="PANTHER" id="PTHR47191">
    <property type="entry name" value="OS05G0170800 PROTEIN"/>
    <property type="match status" value="1"/>
</dbReference>
<dbReference type="InterPro" id="IPR007474">
    <property type="entry name" value="ApaG_domain"/>
</dbReference>
<evidence type="ECO:0000259" key="3">
    <source>
        <dbReference type="PROSITE" id="PS51087"/>
    </source>
</evidence>
<evidence type="ECO:0000256" key="2">
    <source>
        <dbReference type="HAMAP-Rule" id="MF_00791"/>
    </source>
</evidence>
<evidence type="ECO:0000313" key="5">
    <source>
        <dbReference type="Proteomes" id="UP000070299"/>
    </source>
</evidence>
<dbReference type="Proteomes" id="UP000070299">
    <property type="component" value="Unassembled WGS sequence"/>
</dbReference>
<protein>
    <recommendedName>
        <fullName evidence="1 2">Protein ApaG</fullName>
    </recommendedName>
</protein>
<sequence length="125" mass="13812">MSDNEHYVTVEVKSRYLPDQSPDEGKFAFAYHITISNKGSQQVQLLNRYWLITDGNGKKTEVHGPGVIGQQPFLATGASFEYTSGVILETPLGSMQGHYEMRATDGTLFDASIKVFSLVVPKLVN</sequence>
<evidence type="ECO:0000256" key="1">
    <source>
        <dbReference type="ARBA" id="ARBA00017693"/>
    </source>
</evidence>
<dbReference type="HAMAP" id="MF_00791">
    <property type="entry name" value="ApaG"/>
    <property type="match status" value="1"/>
</dbReference>
<feature type="domain" description="ApaG" evidence="3">
    <location>
        <begin position="2"/>
        <end position="125"/>
    </location>
</feature>
<reference evidence="5" key="1">
    <citation type="submission" date="2016-02" db="EMBL/GenBank/DDBJ databases">
        <authorList>
            <person name="Schultz-Johansen M."/>
            <person name="Glaring M.A."/>
            <person name="Bech P.K."/>
            <person name="Stougaard P."/>
        </authorList>
    </citation>
    <scope>NUCLEOTIDE SEQUENCE [LARGE SCALE GENOMIC DNA]</scope>
    <source>
        <strain evidence="5">S66</strain>
    </source>
</reference>
<dbReference type="Gene3D" id="2.60.40.1470">
    <property type="entry name" value="ApaG domain"/>
    <property type="match status" value="1"/>
</dbReference>
<dbReference type="PANTHER" id="PTHR47191:SF2">
    <property type="entry name" value="OS05G0170800 PROTEIN"/>
    <property type="match status" value="1"/>
</dbReference>
<evidence type="ECO:0000313" key="4">
    <source>
        <dbReference type="EMBL" id="KXI28587.1"/>
    </source>
</evidence>
<dbReference type="InterPro" id="IPR050718">
    <property type="entry name" value="ApaG-like"/>
</dbReference>
<name>A0A136A065_9ALTE</name>
<dbReference type="STRING" id="1799789.AX660_15985"/>
<accession>A0A136A065</accession>
<dbReference type="SUPFAM" id="SSF110069">
    <property type="entry name" value="ApaG-like"/>
    <property type="match status" value="1"/>
</dbReference>